<name>A0A0W8G1F1_9ZZZZ</name>
<dbReference type="EMBL" id="LNQE01000383">
    <property type="protein sequence ID" value="KUG26950.1"/>
    <property type="molecule type" value="Genomic_DNA"/>
</dbReference>
<gene>
    <name evidence="3" type="ORF">ASZ90_003200</name>
</gene>
<dbReference type="PANTHER" id="PTHR23422">
    <property type="entry name" value="DIPEPTIDYL PEPTIDASE III-RELATED"/>
    <property type="match status" value="1"/>
</dbReference>
<comment type="caution">
    <text evidence="3">The sequence shown here is derived from an EMBL/GenBank/DDBJ whole genome shotgun (WGS) entry which is preliminary data.</text>
</comment>
<reference evidence="3" key="1">
    <citation type="journal article" date="2015" name="Proc. Natl. Acad. Sci. U.S.A.">
        <title>Networks of energetic and metabolic interactions define dynamics in microbial communities.</title>
        <authorList>
            <person name="Embree M."/>
            <person name="Liu J.K."/>
            <person name="Al-Bassam M.M."/>
            <person name="Zengler K."/>
        </authorList>
    </citation>
    <scope>NUCLEOTIDE SEQUENCE</scope>
</reference>
<proteinExistence type="predicted"/>
<dbReference type="GO" id="GO:0005737">
    <property type="term" value="C:cytoplasm"/>
    <property type="evidence" value="ECO:0007669"/>
    <property type="project" value="TreeGrafter"/>
</dbReference>
<accession>A0A0W8G1F1</accession>
<dbReference type="PROSITE" id="PS51257">
    <property type="entry name" value="PROKAR_LIPOPROTEIN"/>
    <property type="match status" value="1"/>
</dbReference>
<dbReference type="Pfam" id="PF03571">
    <property type="entry name" value="Peptidase_M49"/>
    <property type="match status" value="1"/>
</dbReference>
<evidence type="ECO:0000256" key="2">
    <source>
        <dbReference type="ARBA" id="ARBA00022801"/>
    </source>
</evidence>
<evidence type="ECO:0000256" key="1">
    <source>
        <dbReference type="ARBA" id="ARBA00022723"/>
    </source>
</evidence>
<evidence type="ECO:0000313" key="3">
    <source>
        <dbReference type="EMBL" id="KUG26950.1"/>
    </source>
</evidence>
<organism evidence="3">
    <name type="scientific">hydrocarbon metagenome</name>
    <dbReference type="NCBI Taxonomy" id="938273"/>
    <lineage>
        <taxon>unclassified sequences</taxon>
        <taxon>metagenomes</taxon>
        <taxon>ecological metagenomes</taxon>
    </lineage>
</organism>
<dbReference type="PANTHER" id="PTHR23422:SF9">
    <property type="entry name" value="ZN-DEPENDENT HYDROLASE"/>
    <property type="match status" value="1"/>
</dbReference>
<keyword evidence="2 3" id="KW-0378">Hydrolase</keyword>
<sequence>MRFLLTVLFIALLFSACTTSKEDQKKMLEEKIAKYAVTDINYDESLLDERQKVVVQKLFEAAKIMDEIFLEQVYSKNHEIKKKLETSSDELDKLKLQFFTINFGPFDRLDGNKPFIGDDEKPLGANYYPEDITKEEFEQWIQVNPEDEKSFRSEFTVIRRNSNGLVAIPYSEFYKTKLETASALLREAAEFADNPSLKNYLLTRATAFETNDYFESDMAWMDLKDHTIEIIIGPYEVYEDELFNYKAAFECFLTIVDPDETKKLEIFAKYLKEMEDNLPIPDEHKNYDRGSDSPIIVAQEVFTGGDTKAGVQTLAFNLPNDERVRQAKGSKKVMLKNIHEAKFEKLLYPIAQKVLDAEQLEYVTFDAFFNHTLMHEMSHGVGPGFITVDGRQTEVKTELKETYSKIEECKADILGMYNNVLMIEKGVYPKEFENELWSTFLAGIFRSVRFGVDAAHGGGNAIIFNYLLENGAYEYNEASNKVKVNYDKVYDVLQELATKILLVQAKGDYAGAKELIEQYGVDSPTMVKLKSQLADLPVDIWPNFEIENNQ</sequence>
<dbReference type="Gene3D" id="3.30.540.30">
    <property type="match status" value="1"/>
</dbReference>
<dbReference type="GO" id="GO:0008239">
    <property type="term" value="F:dipeptidyl-peptidase activity"/>
    <property type="evidence" value="ECO:0007669"/>
    <property type="project" value="TreeGrafter"/>
</dbReference>
<dbReference type="InterPro" id="IPR039461">
    <property type="entry name" value="Peptidase_M49"/>
</dbReference>
<dbReference type="AlphaFoldDB" id="A0A0W8G1F1"/>
<protein>
    <submittedName>
        <fullName evidence="3">Nudix hydrolase 3</fullName>
    </submittedName>
</protein>
<keyword evidence="1" id="KW-0479">Metal-binding</keyword>
<dbReference type="GO" id="GO:0046872">
    <property type="term" value="F:metal ion binding"/>
    <property type="evidence" value="ECO:0007669"/>
    <property type="project" value="UniProtKB-KW"/>
</dbReference>